<dbReference type="Proteomes" id="UP000830671">
    <property type="component" value="Chromosome 8"/>
</dbReference>
<dbReference type="EMBL" id="CP019480">
    <property type="protein sequence ID" value="UQC89439.1"/>
    <property type="molecule type" value="Genomic_DNA"/>
</dbReference>
<dbReference type="GeneID" id="73348904"/>
<evidence type="ECO:0000313" key="2">
    <source>
        <dbReference type="EMBL" id="UQC89439.1"/>
    </source>
</evidence>
<organism evidence="2 3">
    <name type="scientific">Colletotrichum lupini</name>
    <dbReference type="NCBI Taxonomy" id="145971"/>
    <lineage>
        <taxon>Eukaryota</taxon>
        <taxon>Fungi</taxon>
        <taxon>Dikarya</taxon>
        <taxon>Ascomycota</taxon>
        <taxon>Pezizomycotina</taxon>
        <taxon>Sordariomycetes</taxon>
        <taxon>Hypocreomycetidae</taxon>
        <taxon>Glomerellales</taxon>
        <taxon>Glomerellaceae</taxon>
        <taxon>Colletotrichum</taxon>
        <taxon>Colletotrichum acutatum species complex</taxon>
    </lineage>
</organism>
<proteinExistence type="predicted"/>
<evidence type="ECO:0000256" key="1">
    <source>
        <dbReference type="SAM" id="MobiDB-lite"/>
    </source>
</evidence>
<keyword evidence="3" id="KW-1185">Reference proteome</keyword>
<evidence type="ECO:0000313" key="3">
    <source>
        <dbReference type="Proteomes" id="UP000830671"/>
    </source>
</evidence>
<accession>A0A9Q8WN38</accession>
<sequence length="984" mass="108102">MFGTSTWHRLNKLENLRGFEVRGVEGDKKHLARTAGVNISSGLSSKFSRVDTGFPSIYLIRQVAAIGARAEQRKERAGALLLDLSNSLGITGGSTKDRPAGSSTRFSLFPLPHAWHLNHFHWAYTLVDPGGPRSCVICEAAGLSSNGVIREGLRFIRRRIRHQAIGDLEENDEAIGNWKFEQGAACPSKLRHGMAYAITRSTYGYRYSKRQSAKFNGPCSWPQPFLNQGPPCTKCPSIRQRESIRQGSASEKGILVPQYSRKISSSNQIAVTLTAPWFALAMEHLMLSGGSRIFCYCLSAYGPKEKSPTTIQITGTRTFFALLYLPYMFLGPGKFGPSRKVTQDSAAPGNASPHPAAPDAVDERAPLIPTRVPANISISWFVDRTSLRCTIGQLILDEVTASLQKQTGNSLIRKFATCNANADFFFVDFPQVAFSHLIPKLQFEQKRRITSTRRLGVCGIYPSSIGWLAMYGLILNYIPTASVTAPHHTEECNPSRSRVTNVHRRGGTWKLHAARTSAMLRLRCACERKYNRSQTFCHRLTGFPSRLGNSIARQAIDLTPSILPNAFQRDDFPALTVCCYTSDAQNSDHENLIHALGTFVAARIPAWLQPHPGSWRFSPQYEAAPSPWKLEAIKPQVTICASIPHDEATSYRLYEVAREVLSCDPLNYANAVFVSSPTKYLSSVAGASAACLDDRTTLVSLTLSVNGLAVHRPFGTDISREHTWEKEASSLIFSDQFEGPDTQTWGHSPNNQTVRLAIEHLARPELLPAIPRASLLSAGQGSGTTEGLSDKIFIRASLTPEYFRQRYVDAVPFAGACPAFMPLLGAQPAGLLFEPGTSARDAGHSPMKFFKVRLGDNGPLFDRQLIQTSQQQLGNGPQTWPIEIGNAVEVGILGFRKLLPSVVLGSTLQKLPGVGQHLTSGLRRTTGLVVLEYLQPSRQVQANGLPDFIGNVSHTLNSRKKGVLGFSVGVLIVSRHLMRSPLYP</sequence>
<protein>
    <submittedName>
        <fullName evidence="2">Uncharacterized protein</fullName>
    </submittedName>
</protein>
<dbReference type="RefSeq" id="XP_049151040.1">
    <property type="nucleotide sequence ID" value="XM_049293894.1"/>
</dbReference>
<gene>
    <name evidence="2" type="ORF">CLUP02_14970</name>
</gene>
<feature type="region of interest" description="Disordered" evidence="1">
    <location>
        <begin position="339"/>
        <end position="360"/>
    </location>
</feature>
<name>A0A9Q8WN38_9PEZI</name>
<dbReference type="AlphaFoldDB" id="A0A9Q8WN38"/>
<dbReference type="KEGG" id="clup:CLUP02_14970"/>
<reference evidence="2" key="1">
    <citation type="journal article" date="2021" name="Mol. Plant Microbe Interact.">
        <title>Complete Genome Sequence of the Plant-Pathogenic Fungus Colletotrichum lupini.</title>
        <authorList>
            <person name="Baroncelli R."/>
            <person name="Pensec F."/>
            <person name="Da Lio D."/>
            <person name="Boufleur T."/>
            <person name="Vicente I."/>
            <person name="Sarrocco S."/>
            <person name="Picot A."/>
            <person name="Baraldi E."/>
            <person name="Sukno S."/>
            <person name="Thon M."/>
            <person name="Le Floch G."/>
        </authorList>
    </citation>
    <scope>NUCLEOTIDE SEQUENCE</scope>
    <source>
        <strain evidence="2">IMI 504893</strain>
    </source>
</reference>